<proteinExistence type="inferred from homology"/>
<dbReference type="GO" id="GO:0141133">
    <property type="term" value="F:diphthine methyl ester synthase activity"/>
    <property type="evidence" value="ECO:0007669"/>
    <property type="project" value="UniProtKB-EC"/>
</dbReference>
<dbReference type="OrthoDB" id="2516at2759"/>
<dbReference type="VEuPathDB" id="CryptoDB:GNI_019580"/>
<comment type="caution">
    <text evidence="11">The sequence shown here is derived from an EMBL/GenBank/DDBJ whole genome shotgun (WGS) entry which is preliminary data.</text>
</comment>
<organism evidence="11 12">
    <name type="scientific">Gregarina niphandrodes</name>
    <name type="common">Septate eugregarine</name>
    <dbReference type="NCBI Taxonomy" id="110365"/>
    <lineage>
        <taxon>Eukaryota</taxon>
        <taxon>Sar</taxon>
        <taxon>Alveolata</taxon>
        <taxon>Apicomplexa</taxon>
        <taxon>Conoidasida</taxon>
        <taxon>Gregarinasina</taxon>
        <taxon>Eugregarinorida</taxon>
        <taxon>Gregarinidae</taxon>
        <taxon>Gregarina</taxon>
    </lineage>
</organism>
<dbReference type="FunFam" id="3.30.950.10:FF:000004">
    <property type="entry name" value="Diphthine synthase putative"/>
    <property type="match status" value="1"/>
</dbReference>
<dbReference type="EC" id="2.1.1.314" evidence="4"/>
<dbReference type="eggNOG" id="KOG3123">
    <property type="taxonomic scope" value="Eukaryota"/>
</dbReference>
<comment type="function">
    <text evidence="1">S-adenosyl-L-methionine-dependent methyltransferase that catalyzes four methylations of the modified target histidine residue in translation elongation factor 2 (EF-2), to form an intermediate called diphthine methyl ester. The four successive methylation reactions represent the second step of diphthamide biosynthesis.</text>
</comment>
<feature type="binding site" evidence="9">
    <location>
        <position position="87"/>
    </location>
    <ligand>
        <name>S-adenosyl-L-methionine</name>
        <dbReference type="ChEBI" id="CHEBI:59789"/>
    </ligand>
</feature>
<evidence type="ECO:0000259" key="10">
    <source>
        <dbReference type="Pfam" id="PF00590"/>
    </source>
</evidence>
<comment type="catalytic activity">
    <reaction evidence="8">
        <text>2-[(3S)-amino-3-carboxypropyl]-L-histidyl-[translation elongation factor 2] + 4 S-adenosyl-L-methionine = diphthine methyl ester-[translation elongation factor 2] + 4 S-adenosyl-L-homocysteine + 3 H(+)</text>
        <dbReference type="Rhea" id="RHEA:42652"/>
        <dbReference type="Rhea" id="RHEA-COMP:9749"/>
        <dbReference type="Rhea" id="RHEA-COMP:10173"/>
        <dbReference type="ChEBI" id="CHEBI:15378"/>
        <dbReference type="ChEBI" id="CHEBI:57856"/>
        <dbReference type="ChEBI" id="CHEBI:59789"/>
        <dbReference type="ChEBI" id="CHEBI:73995"/>
        <dbReference type="ChEBI" id="CHEBI:79005"/>
        <dbReference type="EC" id="2.1.1.314"/>
    </reaction>
</comment>
<dbReference type="NCBIfam" id="TIGR00522">
    <property type="entry name" value="dph5"/>
    <property type="match status" value="1"/>
</dbReference>
<dbReference type="Proteomes" id="UP000019763">
    <property type="component" value="Unassembled WGS sequence"/>
</dbReference>
<dbReference type="InterPro" id="IPR014776">
    <property type="entry name" value="4pyrrole_Mease_sub2"/>
</dbReference>
<dbReference type="GO" id="GO:0032259">
    <property type="term" value="P:methylation"/>
    <property type="evidence" value="ECO:0007669"/>
    <property type="project" value="UniProtKB-KW"/>
</dbReference>
<gene>
    <name evidence="11" type="ORF">GNI_019580</name>
</gene>
<comment type="pathway">
    <text evidence="2">Protein modification; peptidyl-diphthamide biosynthesis.</text>
</comment>
<feature type="binding site" evidence="9">
    <location>
        <begin position="115"/>
        <end position="116"/>
    </location>
    <ligand>
        <name>S-adenosyl-L-methionine</name>
        <dbReference type="ChEBI" id="CHEBI:59789"/>
    </ligand>
</feature>
<evidence type="ECO:0000256" key="2">
    <source>
        <dbReference type="ARBA" id="ARBA00005156"/>
    </source>
</evidence>
<dbReference type="EMBL" id="AFNH02000143">
    <property type="protein sequence ID" value="EZG81182.1"/>
    <property type="molecule type" value="Genomic_DNA"/>
</dbReference>
<comment type="similarity">
    <text evidence="3">Belongs to the diphthine synthase family.</text>
</comment>
<accession>A0A023BC27</accession>
<evidence type="ECO:0000256" key="1">
    <source>
        <dbReference type="ARBA" id="ARBA00004006"/>
    </source>
</evidence>
<dbReference type="Gene3D" id="3.40.1010.10">
    <property type="entry name" value="Cobalt-precorrin-4 Transmethylase, Domain 1"/>
    <property type="match status" value="1"/>
</dbReference>
<dbReference type="PANTHER" id="PTHR10882:SF0">
    <property type="entry name" value="DIPHTHINE METHYL ESTER SYNTHASE"/>
    <property type="match status" value="1"/>
</dbReference>
<evidence type="ECO:0000256" key="5">
    <source>
        <dbReference type="ARBA" id="ARBA00022603"/>
    </source>
</evidence>
<dbReference type="UniPathway" id="UPA00559"/>
<evidence type="ECO:0000256" key="4">
    <source>
        <dbReference type="ARBA" id="ARBA00011927"/>
    </source>
</evidence>
<dbReference type="Pfam" id="PF00590">
    <property type="entry name" value="TP_methylase"/>
    <property type="match status" value="1"/>
</dbReference>
<dbReference type="PIRSF" id="PIRSF036432">
    <property type="entry name" value="Diphthine_synth"/>
    <property type="match status" value="1"/>
</dbReference>
<dbReference type="PANTHER" id="PTHR10882">
    <property type="entry name" value="DIPHTHINE SYNTHASE"/>
    <property type="match status" value="1"/>
</dbReference>
<feature type="binding site" evidence="9">
    <location>
        <position position="90"/>
    </location>
    <ligand>
        <name>S-adenosyl-L-methionine</name>
        <dbReference type="ChEBI" id="CHEBI:59789"/>
    </ligand>
</feature>
<dbReference type="Gene3D" id="3.30.950.10">
    <property type="entry name" value="Methyltransferase, Cobalt-precorrin-4 Transmethylase, Domain 2"/>
    <property type="match status" value="1"/>
</dbReference>
<keyword evidence="6 11" id="KW-0808">Transferase</keyword>
<evidence type="ECO:0000256" key="9">
    <source>
        <dbReference type="PIRSR" id="PIRSR036432-1"/>
    </source>
</evidence>
<dbReference type="GO" id="GO:0017183">
    <property type="term" value="P:protein histidyl modification to diphthamide"/>
    <property type="evidence" value="ECO:0007669"/>
    <property type="project" value="UniProtKB-UniPathway"/>
</dbReference>
<dbReference type="InterPro" id="IPR014777">
    <property type="entry name" value="4pyrrole_Mease_sub1"/>
</dbReference>
<evidence type="ECO:0000256" key="3">
    <source>
        <dbReference type="ARBA" id="ARBA00006729"/>
    </source>
</evidence>
<sequence length="281" mass="31821">MVLYLVGLGLGSLDDVTVRGAKALDESSYLYLEAYTSVQEDLSVNFLKERYPTKEVIEADRTMVESACDDMLERAKNSVVSFLVVGDPFGATTHADLFLRAKEMGVEIKIFHNTSIINAVGTTGLQLYRFGQVVSIPFFDGTWRPTSFVDKILENFQMGLHTLALLDIKVKEQSVENMIRQRPIFEPPRFMTVNQAVEQILSVLSDRNLQEDNVQQVEKHILTPQSLACGVARVGCKDQVIRFGTLEELRHFDFGRELHSVIICAPELHEIEESFRQLYSK</sequence>
<dbReference type="SUPFAM" id="SSF53790">
    <property type="entry name" value="Tetrapyrrole methylase"/>
    <property type="match status" value="1"/>
</dbReference>
<evidence type="ECO:0000256" key="8">
    <source>
        <dbReference type="ARBA" id="ARBA00048752"/>
    </source>
</evidence>
<evidence type="ECO:0000256" key="6">
    <source>
        <dbReference type="ARBA" id="ARBA00022679"/>
    </source>
</evidence>
<dbReference type="RefSeq" id="XP_011134240.1">
    <property type="nucleotide sequence ID" value="XM_011135938.1"/>
</dbReference>
<evidence type="ECO:0000313" key="11">
    <source>
        <dbReference type="EMBL" id="EZG81182.1"/>
    </source>
</evidence>
<dbReference type="AlphaFoldDB" id="A0A023BC27"/>
<dbReference type="InterPro" id="IPR004551">
    <property type="entry name" value="Dphthn_synthase"/>
</dbReference>
<feature type="binding site" evidence="9">
    <location>
        <position position="234"/>
    </location>
    <ligand>
        <name>S-adenosyl-L-methionine</name>
        <dbReference type="ChEBI" id="CHEBI:59789"/>
    </ligand>
</feature>
<dbReference type="CDD" id="cd11647">
    <property type="entry name" value="DHP5_DphB"/>
    <property type="match status" value="1"/>
</dbReference>
<protein>
    <recommendedName>
        <fullName evidence="4">diphthine methyl ester synthase</fullName>
        <ecNumber evidence="4">2.1.1.314</ecNumber>
    </recommendedName>
</protein>
<dbReference type="GeneID" id="22910968"/>
<name>A0A023BC27_GRENI</name>
<keyword evidence="7 9" id="KW-0949">S-adenosyl-L-methionine</keyword>
<evidence type="ECO:0000313" key="12">
    <source>
        <dbReference type="Proteomes" id="UP000019763"/>
    </source>
</evidence>
<dbReference type="InterPro" id="IPR035996">
    <property type="entry name" value="4pyrrol_Methylase_sf"/>
</dbReference>
<reference evidence="11" key="1">
    <citation type="submission" date="2013-12" db="EMBL/GenBank/DDBJ databases">
        <authorList>
            <person name="Omoto C.K."/>
            <person name="Sibley D."/>
            <person name="Venepally P."/>
            <person name="Hadjithomas M."/>
            <person name="Karamycheva S."/>
            <person name="Brunk B."/>
            <person name="Roos D."/>
            <person name="Caler E."/>
            <person name="Lorenzi H."/>
        </authorList>
    </citation>
    <scope>NUCLEOTIDE SEQUENCE</scope>
</reference>
<keyword evidence="5 11" id="KW-0489">Methyltransferase</keyword>
<feature type="domain" description="Tetrapyrrole methylase" evidence="10">
    <location>
        <begin position="3"/>
        <end position="178"/>
    </location>
</feature>
<evidence type="ECO:0000256" key="7">
    <source>
        <dbReference type="ARBA" id="ARBA00022691"/>
    </source>
</evidence>
<feature type="binding site" evidence="9">
    <location>
        <position position="166"/>
    </location>
    <ligand>
        <name>S-adenosyl-L-methionine</name>
        <dbReference type="ChEBI" id="CHEBI:59789"/>
    </ligand>
</feature>
<feature type="binding site" evidence="9">
    <location>
        <position position="259"/>
    </location>
    <ligand>
        <name>S-adenosyl-L-methionine</name>
        <dbReference type="ChEBI" id="CHEBI:59789"/>
    </ligand>
</feature>
<dbReference type="InterPro" id="IPR000878">
    <property type="entry name" value="4pyrrol_Mease"/>
</dbReference>
<dbReference type="OMA" id="HNASIMS"/>
<feature type="binding site" evidence="9">
    <location>
        <position position="10"/>
    </location>
    <ligand>
        <name>S-adenosyl-L-methionine</name>
        <dbReference type="ChEBI" id="CHEBI:59789"/>
    </ligand>
</feature>
<keyword evidence="12" id="KW-1185">Reference proteome</keyword>